<proteinExistence type="inferred from homology"/>
<dbReference type="Pfam" id="PF08352">
    <property type="entry name" value="oligo_HPY"/>
    <property type="match status" value="1"/>
</dbReference>
<sequence>MSATSPSESPTTSMLADATPGVDTTDEDGILLRVRNLHTHFGTSGNIFRRGDRKVVKAVNDVSFDLKQGDIFGLVGESGSGKTTLGRTILGLAPATDGAVWWRGQNLAELSERRFRPLRRQMGMVFQDPNASLNPAMTIVQGVGHPLRIHGLASSRAEVRTKVAAMLERCGLTPAERYLDSYPEDVSGGQKQRVVIARTLITEPELVVADEPVAALDMSIRAKVLELMLDLKDELGLTYVYITHDLTSGRFVCDQIGIMYLGELVEWGDAAAIYDDPQHPYTDALLGAVPLPDPSRKGREKNLPAGEIPDALNPPTGCQFHPRCPRAFEPCGWEGDDLVDFLEQRWTEVDADTFEREIGATGPLTEVRTDRHEARFTAGHAPDLHTLLEGLRSSGRHPIFTGVSDVTTEGGDVVVRFGEGPAPALQEVEGRMVACHLHGIVRRPGE</sequence>
<evidence type="ECO:0000256" key="2">
    <source>
        <dbReference type="ARBA" id="ARBA00022448"/>
    </source>
</evidence>
<dbReference type="InterPro" id="IPR003593">
    <property type="entry name" value="AAA+_ATPase"/>
</dbReference>
<evidence type="ECO:0000259" key="6">
    <source>
        <dbReference type="PROSITE" id="PS50893"/>
    </source>
</evidence>
<dbReference type="RefSeq" id="WP_216826021.1">
    <property type="nucleotide sequence ID" value="NZ_CP031165.1"/>
</dbReference>
<dbReference type="PROSITE" id="PS50893">
    <property type="entry name" value="ABC_TRANSPORTER_2"/>
    <property type="match status" value="1"/>
</dbReference>
<keyword evidence="2" id="KW-0813">Transport</keyword>
<dbReference type="Gene3D" id="3.40.50.300">
    <property type="entry name" value="P-loop containing nucleotide triphosphate hydrolases"/>
    <property type="match status" value="1"/>
</dbReference>
<dbReference type="GO" id="GO:0055085">
    <property type="term" value="P:transmembrane transport"/>
    <property type="evidence" value="ECO:0007669"/>
    <property type="project" value="UniProtKB-ARBA"/>
</dbReference>
<dbReference type="GO" id="GO:0015833">
    <property type="term" value="P:peptide transport"/>
    <property type="evidence" value="ECO:0007669"/>
    <property type="project" value="InterPro"/>
</dbReference>
<dbReference type="SUPFAM" id="SSF52540">
    <property type="entry name" value="P-loop containing nucleoside triphosphate hydrolases"/>
    <property type="match status" value="1"/>
</dbReference>
<dbReference type="NCBIfam" id="TIGR01727">
    <property type="entry name" value="oligo_HPY"/>
    <property type="match status" value="1"/>
</dbReference>
<keyword evidence="8" id="KW-1185">Reference proteome</keyword>
<feature type="compositionally biased region" description="Low complexity" evidence="5">
    <location>
        <begin position="1"/>
        <end position="13"/>
    </location>
</feature>
<dbReference type="Proteomes" id="UP000264006">
    <property type="component" value="Chromosome"/>
</dbReference>
<keyword evidence="3" id="KW-0547">Nucleotide-binding</keyword>
<accession>A0A346XYX0</accession>
<dbReference type="AlphaFoldDB" id="A0A346XYX0"/>
<comment type="similarity">
    <text evidence="1">Belongs to the ABC transporter superfamily.</text>
</comment>
<dbReference type="CDD" id="cd03257">
    <property type="entry name" value="ABC_NikE_OppD_transporters"/>
    <property type="match status" value="1"/>
</dbReference>
<evidence type="ECO:0000256" key="5">
    <source>
        <dbReference type="SAM" id="MobiDB-lite"/>
    </source>
</evidence>
<dbReference type="FunFam" id="3.40.50.300:FF:000016">
    <property type="entry name" value="Oligopeptide ABC transporter ATP-binding component"/>
    <property type="match status" value="1"/>
</dbReference>
<dbReference type="InterPro" id="IPR050319">
    <property type="entry name" value="ABC_transp_ATP-bind"/>
</dbReference>
<evidence type="ECO:0000256" key="1">
    <source>
        <dbReference type="ARBA" id="ARBA00005417"/>
    </source>
</evidence>
<dbReference type="SMART" id="SM00382">
    <property type="entry name" value="AAA"/>
    <property type="match status" value="1"/>
</dbReference>
<dbReference type="InterPro" id="IPR017871">
    <property type="entry name" value="ABC_transporter-like_CS"/>
</dbReference>
<name>A0A346XYX0_9ACTN</name>
<protein>
    <submittedName>
        <fullName evidence="7">Oligopeptide transport ATP-binding protein OppF</fullName>
    </submittedName>
</protein>
<dbReference type="InterPro" id="IPR013563">
    <property type="entry name" value="Oligopep_ABC_C"/>
</dbReference>
<gene>
    <name evidence="7" type="ORF">DVS28_a2738</name>
</gene>
<evidence type="ECO:0000256" key="3">
    <source>
        <dbReference type="ARBA" id="ARBA00022741"/>
    </source>
</evidence>
<dbReference type="KEGG" id="euz:DVS28_a2738"/>
<evidence type="ECO:0000313" key="8">
    <source>
        <dbReference type="Proteomes" id="UP000264006"/>
    </source>
</evidence>
<feature type="domain" description="ABC transporter" evidence="6">
    <location>
        <begin position="32"/>
        <end position="286"/>
    </location>
</feature>
<dbReference type="GO" id="GO:0005524">
    <property type="term" value="F:ATP binding"/>
    <property type="evidence" value="ECO:0007669"/>
    <property type="project" value="UniProtKB-KW"/>
</dbReference>
<keyword evidence="4 7" id="KW-0067">ATP-binding</keyword>
<organism evidence="7 8">
    <name type="scientific">Euzebya pacifica</name>
    <dbReference type="NCBI Taxonomy" id="1608957"/>
    <lineage>
        <taxon>Bacteria</taxon>
        <taxon>Bacillati</taxon>
        <taxon>Actinomycetota</taxon>
        <taxon>Nitriliruptoria</taxon>
        <taxon>Euzebyales</taxon>
    </lineage>
</organism>
<dbReference type="Pfam" id="PF00005">
    <property type="entry name" value="ABC_tran"/>
    <property type="match status" value="1"/>
</dbReference>
<dbReference type="InterPro" id="IPR027417">
    <property type="entry name" value="P-loop_NTPase"/>
</dbReference>
<reference evidence="7 8" key="1">
    <citation type="submission" date="2018-09" db="EMBL/GenBank/DDBJ databases">
        <title>Complete genome sequence of Euzebya sp. DY32-46 isolated from seawater of Pacific Ocean.</title>
        <authorList>
            <person name="Xu L."/>
            <person name="Wu Y.-H."/>
            <person name="Xu X.-W."/>
        </authorList>
    </citation>
    <scope>NUCLEOTIDE SEQUENCE [LARGE SCALE GENOMIC DNA]</scope>
    <source>
        <strain evidence="7 8">DY32-46</strain>
    </source>
</reference>
<dbReference type="PANTHER" id="PTHR43776">
    <property type="entry name" value="TRANSPORT ATP-BINDING PROTEIN"/>
    <property type="match status" value="1"/>
</dbReference>
<dbReference type="InterPro" id="IPR003439">
    <property type="entry name" value="ABC_transporter-like_ATP-bd"/>
</dbReference>
<evidence type="ECO:0000256" key="4">
    <source>
        <dbReference type="ARBA" id="ARBA00022840"/>
    </source>
</evidence>
<feature type="region of interest" description="Disordered" evidence="5">
    <location>
        <begin position="1"/>
        <end position="22"/>
    </location>
</feature>
<dbReference type="EMBL" id="CP031165">
    <property type="protein sequence ID" value="AXV07417.1"/>
    <property type="molecule type" value="Genomic_DNA"/>
</dbReference>
<dbReference type="PROSITE" id="PS00211">
    <property type="entry name" value="ABC_TRANSPORTER_1"/>
    <property type="match status" value="1"/>
</dbReference>
<evidence type="ECO:0000313" key="7">
    <source>
        <dbReference type="EMBL" id="AXV07417.1"/>
    </source>
</evidence>
<dbReference type="GO" id="GO:0016887">
    <property type="term" value="F:ATP hydrolysis activity"/>
    <property type="evidence" value="ECO:0007669"/>
    <property type="project" value="InterPro"/>
</dbReference>